<dbReference type="OMA" id="CYEMAIV"/>
<evidence type="ECO:0000313" key="3">
    <source>
        <dbReference type="EMBL" id="ALU32390.1"/>
    </source>
</evidence>
<dbReference type="PROSITE" id="PS51186">
    <property type="entry name" value="GNAT"/>
    <property type="match status" value="1"/>
</dbReference>
<dbReference type="EMBL" id="CP013694">
    <property type="protein sequence ID" value="ALU29655.1"/>
    <property type="molecule type" value="Genomic_DNA"/>
</dbReference>
<dbReference type="RefSeq" id="WP_011279072.1">
    <property type="nucleotide sequence ID" value="NZ_BHWZ01000006.1"/>
</dbReference>
<evidence type="ECO:0000313" key="2">
    <source>
        <dbReference type="EMBL" id="ALU29655.1"/>
    </source>
</evidence>
<dbReference type="AlphaFoldDB" id="A0A0U3H4I3"/>
<feature type="domain" description="N-acetyltransferase" evidence="1">
    <location>
        <begin position="5"/>
        <end position="146"/>
    </location>
</feature>
<dbReference type="PaxDb" id="1435377-SUSAZ_10730"/>
<dbReference type="GO" id="GO:0016747">
    <property type="term" value="F:acyltransferase activity, transferring groups other than amino-acyl groups"/>
    <property type="evidence" value="ECO:0007669"/>
    <property type="project" value="InterPro"/>
</dbReference>
<keyword evidence="3" id="KW-0808">Transferase</keyword>
<dbReference type="InterPro" id="IPR000182">
    <property type="entry name" value="GNAT_dom"/>
</dbReference>
<evidence type="ECO:0000313" key="4">
    <source>
        <dbReference type="Proteomes" id="UP000060043"/>
    </source>
</evidence>
<dbReference type="OrthoDB" id="43754at2157"/>
<dbReference type="Pfam" id="PF00583">
    <property type="entry name" value="Acetyltransf_1"/>
    <property type="match status" value="1"/>
</dbReference>
<dbReference type="InterPro" id="IPR016181">
    <property type="entry name" value="Acyl_CoA_acyltransferase"/>
</dbReference>
<dbReference type="Proteomes" id="UP000065473">
    <property type="component" value="Chromosome"/>
</dbReference>
<evidence type="ECO:0000313" key="5">
    <source>
        <dbReference type="Proteomes" id="UP000065473"/>
    </source>
</evidence>
<organism evidence="3 4">
    <name type="scientific">Sulfolobus acidocaldarius</name>
    <dbReference type="NCBI Taxonomy" id="2285"/>
    <lineage>
        <taxon>Archaea</taxon>
        <taxon>Thermoproteota</taxon>
        <taxon>Thermoprotei</taxon>
        <taxon>Sulfolobales</taxon>
        <taxon>Sulfolobaceae</taxon>
        <taxon>Sulfolobus</taxon>
    </lineage>
</organism>
<gene>
    <name evidence="2" type="ORF">ATY89_06685</name>
    <name evidence="3" type="ORF">ATZ20_09705</name>
</gene>
<dbReference type="Gene3D" id="3.40.630.30">
    <property type="match status" value="1"/>
</dbReference>
<name>A0A0U3H4I3_9CREN</name>
<dbReference type="EMBL" id="CP013695">
    <property type="protein sequence ID" value="ALU32390.1"/>
    <property type="molecule type" value="Genomic_DNA"/>
</dbReference>
<dbReference type="GeneID" id="14552797"/>
<sequence length="155" mass="17933">MSEQITLRIARKEDWQQIYQLYSSLTDEDLYLRYFHLYKPTEDDAKRIADCLDHRTIVVEYQGKIIAEGSIYKDGEFALVVHPEYRQLGLGTKLVLALISEAKKMGISKVRFYTLPENTPMIKIGRKLGFNVKLNGDEVYAEKDIEKENVVLTLA</sequence>
<dbReference type="STRING" id="1435377.SUSAZ_10730"/>
<proteinExistence type="predicted"/>
<evidence type="ECO:0000259" key="1">
    <source>
        <dbReference type="PROSITE" id="PS51186"/>
    </source>
</evidence>
<dbReference type="SUPFAM" id="SSF55729">
    <property type="entry name" value="Acyl-CoA N-acyltransferases (Nat)"/>
    <property type="match status" value="1"/>
</dbReference>
<dbReference type="Proteomes" id="UP000060043">
    <property type="component" value="Chromosome"/>
</dbReference>
<reference evidence="4 5" key="1">
    <citation type="submission" date="2015-12" db="EMBL/GenBank/DDBJ databases">
        <title>A stable core within a dynamic pangenome in Sulfolobus acidocaldarius.</title>
        <authorList>
            <person name="Anderson R."/>
            <person name="Kouris A."/>
            <person name="Seward C."/>
            <person name="Campbell K."/>
            <person name="Whitaker R."/>
        </authorList>
    </citation>
    <scope>NUCLEOTIDE SEQUENCE [LARGE SCALE GENOMIC DNA]</scope>
    <source>
        <strain evidence="2 5">GG12-C01-09</strain>
        <strain evidence="3 4">NG05B_CO5_07</strain>
    </source>
</reference>
<protein>
    <submittedName>
        <fullName evidence="3">GCN5 family acetyltransferase</fullName>
    </submittedName>
</protein>
<accession>A0A0U3H4I3</accession>
<dbReference type="CDD" id="cd04301">
    <property type="entry name" value="NAT_SF"/>
    <property type="match status" value="1"/>
</dbReference>